<comment type="similarity">
    <text evidence="1">Belongs to the site-specific recombinase resolvase family.</text>
</comment>
<dbReference type="InterPro" id="IPR009057">
    <property type="entry name" value="Homeodomain-like_sf"/>
</dbReference>
<keyword evidence="2" id="KW-0229">DNA integration</keyword>
<evidence type="ECO:0000256" key="2">
    <source>
        <dbReference type="ARBA" id="ARBA00022908"/>
    </source>
</evidence>
<dbReference type="SUPFAM" id="SSF46689">
    <property type="entry name" value="Homeodomain-like"/>
    <property type="match status" value="1"/>
</dbReference>
<evidence type="ECO:0000313" key="9">
    <source>
        <dbReference type="Proteomes" id="UP000190696"/>
    </source>
</evidence>
<dbReference type="EMBL" id="MUAI01000022">
    <property type="protein sequence ID" value="OOR04638.1"/>
    <property type="molecule type" value="Genomic_DNA"/>
</dbReference>
<evidence type="ECO:0000256" key="3">
    <source>
        <dbReference type="ARBA" id="ARBA00023125"/>
    </source>
</evidence>
<keyword evidence="4" id="KW-0233">DNA recombination</keyword>
<proteinExistence type="inferred from homology"/>
<dbReference type="GO" id="GO:0003677">
    <property type="term" value="F:DNA binding"/>
    <property type="evidence" value="ECO:0007669"/>
    <property type="project" value="UniProtKB-KW"/>
</dbReference>
<dbReference type="InterPro" id="IPR006119">
    <property type="entry name" value="Resolv_N"/>
</dbReference>
<evidence type="ECO:0000256" key="6">
    <source>
        <dbReference type="PROSITE-ProRule" id="PRU10137"/>
    </source>
</evidence>
<dbReference type="Gene3D" id="3.40.50.1390">
    <property type="entry name" value="Resolvase, N-terminal catalytic domain"/>
    <property type="match status" value="1"/>
</dbReference>
<organism evidence="8 9">
    <name type="scientific">Bacillus mycoides</name>
    <dbReference type="NCBI Taxonomy" id="1405"/>
    <lineage>
        <taxon>Bacteria</taxon>
        <taxon>Bacillati</taxon>
        <taxon>Bacillota</taxon>
        <taxon>Bacilli</taxon>
        <taxon>Bacillales</taxon>
        <taxon>Bacillaceae</taxon>
        <taxon>Bacillus</taxon>
        <taxon>Bacillus cereus group</taxon>
    </lineage>
</organism>
<dbReference type="GO" id="GO:0000150">
    <property type="term" value="F:DNA strand exchange activity"/>
    <property type="evidence" value="ECO:0007669"/>
    <property type="project" value="InterPro"/>
</dbReference>
<evidence type="ECO:0000256" key="5">
    <source>
        <dbReference type="PIRSR" id="PIRSR606118-50"/>
    </source>
</evidence>
<dbReference type="PANTHER" id="PTHR30461:SF26">
    <property type="entry name" value="RESOLVASE HOMOLOG YNEB"/>
    <property type="match status" value="1"/>
</dbReference>
<feature type="active site" description="O-(5'-phospho-DNA)-serine intermediate" evidence="5 6">
    <location>
        <position position="10"/>
    </location>
</feature>
<evidence type="ECO:0000256" key="1">
    <source>
        <dbReference type="ARBA" id="ARBA00009913"/>
    </source>
</evidence>
<dbReference type="InterPro" id="IPR050639">
    <property type="entry name" value="SSR_resolvase"/>
</dbReference>
<dbReference type="InterPro" id="IPR006118">
    <property type="entry name" value="Recombinase_CS"/>
</dbReference>
<dbReference type="CDD" id="cd03768">
    <property type="entry name" value="SR_ResInv"/>
    <property type="match status" value="1"/>
</dbReference>
<feature type="domain" description="Resolvase/invertase-type recombinase catalytic" evidence="7">
    <location>
        <begin position="2"/>
        <end position="135"/>
    </location>
</feature>
<dbReference type="PROSITE" id="PS51736">
    <property type="entry name" value="RECOMBINASES_3"/>
    <property type="match status" value="1"/>
</dbReference>
<gene>
    <name evidence="8" type="ORF">BW900_20725</name>
</gene>
<dbReference type="AlphaFoldDB" id="A0A1S9T3S9"/>
<dbReference type="Proteomes" id="UP000190696">
    <property type="component" value="Unassembled WGS sequence"/>
</dbReference>
<dbReference type="PROSITE" id="PS00397">
    <property type="entry name" value="RECOMBINASES_1"/>
    <property type="match status" value="1"/>
</dbReference>
<reference evidence="8 9" key="1">
    <citation type="submission" date="2017-01" db="EMBL/GenBank/DDBJ databases">
        <title>Bacillus cereus isolates.</title>
        <authorList>
            <person name="Beno S.M."/>
        </authorList>
    </citation>
    <scope>NUCLEOTIDE SEQUENCE [LARGE SCALE GENOMIC DNA]</scope>
    <source>
        <strain evidence="8 9">FSL W7-1108</strain>
    </source>
</reference>
<dbReference type="SUPFAM" id="SSF53041">
    <property type="entry name" value="Resolvase-like"/>
    <property type="match status" value="1"/>
</dbReference>
<dbReference type="InterPro" id="IPR036162">
    <property type="entry name" value="Resolvase-like_N_sf"/>
</dbReference>
<dbReference type="Gene3D" id="1.10.10.60">
    <property type="entry name" value="Homeodomain-like"/>
    <property type="match status" value="1"/>
</dbReference>
<evidence type="ECO:0000259" key="7">
    <source>
        <dbReference type="PROSITE" id="PS51736"/>
    </source>
</evidence>
<dbReference type="PANTHER" id="PTHR30461">
    <property type="entry name" value="DNA-INVERTASE FROM LAMBDOID PROPHAGE"/>
    <property type="match status" value="1"/>
</dbReference>
<dbReference type="GO" id="GO:0015074">
    <property type="term" value="P:DNA integration"/>
    <property type="evidence" value="ECO:0007669"/>
    <property type="project" value="UniProtKB-KW"/>
</dbReference>
<dbReference type="SMART" id="SM00857">
    <property type="entry name" value="Resolvase"/>
    <property type="match status" value="1"/>
</dbReference>
<sequence length="187" mass="21791">MDKYGYARVSTLNQDLESQIQTLEKEGCKKIYSEKFTGTKFDRPKFQELLSVLEKGDSLVVTKLDRFARSTEHAIQTIKMLFDKGVKVHILNMGIVEDTPTGRLMFNIMSAFAEFERDMIVERTQEGKAIAKLNPNFKEGRPKKYNKEQMEHALYLLKTESYRKVERKTGISVSTLQREKRNRLKTE</sequence>
<evidence type="ECO:0000256" key="4">
    <source>
        <dbReference type="ARBA" id="ARBA00023172"/>
    </source>
</evidence>
<accession>A0A1S9T3S9</accession>
<dbReference type="Pfam" id="PF00239">
    <property type="entry name" value="Resolvase"/>
    <property type="match status" value="1"/>
</dbReference>
<name>A0A1S9T3S9_BACMY</name>
<evidence type="ECO:0000313" key="8">
    <source>
        <dbReference type="EMBL" id="OOR04638.1"/>
    </source>
</evidence>
<dbReference type="FunFam" id="3.40.50.1390:FF:000001">
    <property type="entry name" value="DNA recombinase"/>
    <property type="match status" value="1"/>
</dbReference>
<protein>
    <submittedName>
        <fullName evidence="8">Resolvase</fullName>
    </submittedName>
</protein>
<keyword evidence="3" id="KW-0238">DNA-binding</keyword>
<comment type="caution">
    <text evidence="8">The sequence shown here is derived from an EMBL/GenBank/DDBJ whole genome shotgun (WGS) entry which is preliminary data.</text>
</comment>